<keyword evidence="4" id="KW-0804">Transcription</keyword>
<dbReference type="SUPFAM" id="SSF101936">
    <property type="entry name" value="DNA-binding pseudobarrel domain"/>
    <property type="match status" value="2"/>
</dbReference>
<reference evidence="8 9" key="1">
    <citation type="submission" date="2024-08" db="EMBL/GenBank/DDBJ databases">
        <title>Insights into the chromosomal genome structure of Flemingia macrophylla.</title>
        <authorList>
            <person name="Ding Y."/>
            <person name="Zhao Y."/>
            <person name="Bi W."/>
            <person name="Wu M."/>
            <person name="Zhao G."/>
            <person name="Gong Y."/>
            <person name="Li W."/>
            <person name="Zhang P."/>
        </authorList>
    </citation>
    <scope>NUCLEOTIDE SEQUENCE [LARGE SCALE GENOMIC DNA]</scope>
    <source>
        <strain evidence="8">DYQJB</strain>
        <tissue evidence="8">Leaf</tissue>
    </source>
</reference>
<dbReference type="PANTHER" id="PTHR31920:SF37">
    <property type="entry name" value="B3 DOMAIN-CONTAINING TRANSCRIPTION FACTOR VRN1"/>
    <property type="match status" value="1"/>
</dbReference>
<evidence type="ECO:0000256" key="5">
    <source>
        <dbReference type="ARBA" id="ARBA00023242"/>
    </source>
</evidence>
<evidence type="ECO:0000313" key="8">
    <source>
        <dbReference type="EMBL" id="KAL2335795.1"/>
    </source>
</evidence>
<dbReference type="Proteomes" id="UP001603857">
    <property type="component" value="Unassembled WGS sequence"/>
</dbReference>
<dbReference type="EMBL" id="JBGMDY010000004">
    <property type="protein sequence ID" value="KAL2335795.1"/>
    <property type="molecule type" value="Genomic_DNA"/>
</dbReference>
<evidence type="ECO:0000256" key="3">
    <source>
        <dbReference type="ARBA" id="ARBA00023125"/>
    </source>
</evidence>
<comment type="subcellular location">
    <subcellularLocation>
        <location evidence="1">Nucleus</location>
    </subcellularLocation>
</comment>
<dbReference type="PANTHER" id="PTHR31920">
    <property type="entry name" value="B3 DOMAIN-CONTAINING"/>
    <property type="match status" value="1"/>
</dbReference>
<dbReference type="InterPro" id="IPR003340">
    <property type="entry name" value="B3_DNA-bd"/>
</dbReference>
<accession>A0ABD1ML76</accession>
<protein>
    <recommendedName>
        <fullName evidence="7">TF-B3 domain-containing protein</fullName>
    </recommendedName>
</protein>
<evidence type="ECO:0000256" key="4">
    <source>
        <dbReference type="ARBA" id="ARBA00023163"/>
    </source>
</evidence>
<dbReference type="InterPro" id="IPR050655">
    <property type="entry name" value="Plant_B3_domain"/>
</dbReference>
<evidence type="ECO:0000256" key="2">
    <source>
        <dbReference type="ARBA" id="ARBA00023015"/>
    </source>
</evidence>
<feature type="domain" description="TF-B3" evidence="7">
    <location>
        <begin position="213"/>
        <end position="276"/>
    </location>
</feature>
<evidence type="ECO:0000256" key="1">
    <source>
        <dbReference type="ARBA" id="ARBA00004123"/>
    </source>
</evidence>
<dbReference type="Pfam" id="PF02362">
    <property type="entry name" value="B3"/>
    <property type="match status" value="2"/>
</dbReference>
<dbReference type="Gene3D" id="2.40.330.10">
    <property type="entry name" value="DNA-binding pseudobarrel domain"/>
    <property type="match status" value="2"/>
</dbReference>
<keyword evidence="2" id="KW-0805">Transcription regulation</keyword>
<proteinExistence type="predicted"/>
<sequence>MQPRRRRYVGASAEKESKHFVKIILPSSIHGNQMRIPEEFINRFGDELSTLAAITVPDGRVWKMRLKKRGKHVLFCTQWREFVNYYSLSYGSQLVFRYEGNSNFHVLIFDITSAEICYPCKTSRDTYRKRSKVDDVNLKSGIKQKKEKSDFSVEKHLKSGCRENPSSNSSETAKDAANTLKPKNPSVTSTIKTDRLYVGCKFAGKYLKANVGMMLQNCNGDQWDVSCKCHSTGNRAMVIIRGWRKFVRENDLSDGDPCVLELIKRDPIVLKLTVPS</sequence>
<feature type="domain" description="TF-B3" evidence="7">
    <location>
        <begin position="19"/>
        <end position="112"/>
    </location>
</feature>
<evidence type="ECO:0000259" key="7">
    <source>
        <dbReference type="PROSITE" id="PS50863"/>
    </source>
</evidence>
<gene>
    <name evidence="8" type="ORF">Fmac_010241</name>
</gene>
<evidence type="ECO:0000256" key="6">
    <source>
        <dbReference type="SAM" id="MobiDB-lite"/>
    </source>
</evidence>
<organism evidence="8 9">
    <name type="scientific">Flemingia macrophylla</name>
    <dbReference type="NCBI Taxonomy" id="520843"/>
    <lineage>
        <taxon>Eukaryota</taxon>
        <taxon>Viridiplantae</taxon>
        <taxon>Streptophyta</taxon>
        <taxon>Embryophyta</taxon>
        <taxon>Tracheophyta</taxon>
        <taxon>Spermatophyta</taxon>
        <taxon>Magnoliopsida</taxon>
        <taxon>eudicotyledons</taxon>
        <taxon>Gunneridae</taxon>
        <taxon>Pentapetalae</taxon>
        <taxon>rosids</taxon>
        <taxon>fabids</taxon>
        <taxon>Fabales</taxon>
        <taxon>Fabaceae</taxon>
        <taxon>Papilionoideae</taxon>
        <taxon>50 kb inversion clade</taxon>
        <taxon>NPAAA clade</taxon>
        <taxon>indigoferoid/millettioid clade</taxon>
        <taxon>Phaseoleae</taxon>
        <taxon>Flemingia</taxon>
    </lineage>
</organism>
<keyword evidence="3" id="KW-0238">DNA-binding</keyword>
<name>A0ABD1ML76_9FABA</name>
<keyword evidence="9" id="KW-1185">Reference proteome</keyword>
<dbReference type="GO" id="GO:0005634">
    <property type="term" value="C:nucleus"/>
    <property type="evidence" value="ECO:0007669"/>
    <property type="project" value="UniProtKB-SubCell"/>
</dbReference>
<dbReference type="InterPro" id="IPR015300">
    <property type="entry name" value="DNA-bd_pseudobarrel_sf"/>
</dbReference>
<dbReference type="PROSITE" id="PS50863">
    <property type="entry name" value="B3"/>
    <property type="match status" value="2"/>
</dbReference>
<evidence type="ECO:0000313" key="9">
    <source>
        <dbReference type="Proteomes" id="UP001603857"/>
    </source>
</evidence>
<keyword evidence="5" id="KW-0539">Nucleus</keyword>
<dbReference type="AlphaFoldDB" id="A0ABD1ML76"/>
<dbReference type="GO" id="GO:0003677">
    <property type="term" value="F:DNA binding"/>
    <property type="evidence" value="ECO:0007669"/>
    <property type="project" value="UniProtKB-KW"/>
</dbReference>
<dbReference type="SMART" id="SM01019">
    <property type="entry name" value="B3"/>
    <property type="match status" value="2"/>
</dbReference>
<dbReference type="CDD" id="cd10017">
    <property type="entry name" value="B3_DNA"/>
    <property type="match status" value="2"/>
</dbReference>
<feature type="region of interest" description="Disordered" evidence="6">
    <location>
        <begin position="158"/>
        <end position="185"/>
    </location>
</feature>
<comment type="caution">
    <text evidence="8">The sequence shown here is derived from an EMBL/GenBank/DDBJ whole genome shotgun (WGS) entry which is preliminary data.</text>
</comment>